<dbReference type="HOGENOM" id="CLU_005391_0_2_11"/>
<dbReference type="PANTHER" id="PTHR11699">
    <property type="entry name" value="ALDEHYDE DEHYDROGENASE-RELATED"/>
    <property type="match status" value="1"/>
</dbReference>
<dbReference type="CDD" id="cd07114">
    <property type="entry name" value="ALDH_DhaS"/>
    <property type="match status" value="1"/>
</dbReference>
<gene>
    <name evidence="7" type="ORF">J2Z30_007201</name>
    <name evidence="6" type="ORF">SIRAN7922</name>
</gene>
<dbReference type="GO" id="GO:0016620">
    <property type="term" value="F:oxidoreductase activity, acting on the aldehyde or oxo group of donors, NAD or NADP as acceptor"/>
    <property type="evidence" value="ECO:0007669"/>
    <property type="project" value="InterPro"/>
</dbReference>
<dbReference type="SUPFAM" id="SSF53720">
    <property type="entry name" value="ALDH-like"/>
    <property type="match status" value="1"/>
</dbReference>
<sequence>METTALLIDGEWATGSGEPFESVNPADGSVNRLIAAASPADVDRAVAAAAVAQPAWHALRPDQRAAVLRRIGDLLETHGEELARRQMRENGKLLGECRAQAAGATAAFRYFAGICDTMVSEVAPHRGDYLSMVVYEPYGVVAAITPWNSPLTLESQKVSAALAAGNAVVLKTSEVTPTIGLELGRLALEAGLPAGVLNVLTGPGGDTGAALVEHPRVRMISFTGGTATGRAIGRSAGERMVPFALELGGKSPHAVFADADLDRAVTGVANGIFTSSGQSCIAGSRLFVERSQYDEFVGRLVEHTSRLRVGPPDRPESQIAPLSSASHRDRVEAFVDEAVAQGAKVLSGGARAHDPELADGAYYLPTVLADLPRNARIVREEVFGPVLCVFPFDDEADLIAQANDTDFGLACGIWTRDYQRAYRVGRAVEAGTVWINTYKQISVAMPFGGFKASGVGREKGLYGIRTYQAAKSIYWGMQ</sequence>
<dbReference type="AlphaFoldDB" id="A0A060ZYS5"/>
<comment type="similarity">
    <text evidence="1 4">Belongs to the aldehyde dehydrogenase family.</text>
</comment>
<reference evidence="7 8" key="2">
    <citation type="submission" date="2021-03" db="EMBL/GenBank/DDBJ databases">
        <title>Genomic Encyclopedia of Type Strains, Phase IV (KMG-IV): sequencing the most valuable type-strain genomes for metagenomic binning, comparative biology and taxonomic classification.</title>
        <authorList>
            <person name="Goeker M."/>
        </authorList>
    </citation>
    <scope>NUCLEOTIDE SEQUENCE [LARGE SCALE GENOMIC DNA]</scope>
    <source>
        <strain evidence="7 8">DSM 41954</strain>
    </source>
</reference>
<dbReference type="InterPro" id="IPR016163">
    <property type="entry name" value="Ald_DH_C"/>
</dbReference>
<evidence type="ECO:0000256" key="2">
    <source>
        <dbReference type="ARBA" id="ARBA00023002"/>
    </source>
</evidence>
<dbReference type="FunFam" id="3.40.309.10:FF:000012">
    <property type="entry name" value="Betaine aldehyde dehydrogenase"/>
    <property type="match status" value="1"/>
</dbReference>
<dbReference type="FunFam" id="3.40.605.10:FF:000007">
    <property type="entry name" value="NAD/NADP-dependent betaine aldehyde dehydrogenase"/>
    <property type="match status" value="1"/>
</dbReference>
<dbReference type="InterPro" id="IPR015590">
    <property type="entry name" value="Aldehyde_DH_dom"/>
</dbReference>
<dbReference type="RefSeq" id="WP_044582181.1">
    <property type="nucleotide sequence ID" value="NZ_BAABDR010000086.1"/>
</dbReference>
<evidence type="ECO:0000313" key="6">
    <source>
        <dbReference type="EMBL" id="CDR13196.1"/>
    </source>
</evidence>
<keyword evidence="2 4" id="KW-0560">Oxidoreductase</keyword>
<name>A0A060ZYS5_9ACTN</name>
<evidence type="ECO:0000256" key="1">
    <source>
        <dbReference type="ARBA" id="ARBA00009986"/>
    </source>
</evidence>
<dbReference type="Gene3D" id="3.40.309.10">
    <property type="entry name" value="Aldehyde Dehydrogenase, Chain A, domain 2"/>
    <property type="match status" value="1"/>
</dbReference>
<feature type="active site" evidence="3">
    <location>
        <position position="246"/>
    </location>
</feature>
<proteinExistence type="inferred from homology"/>
<dbReference type="Gene3D" id="3.40.605.10">
    <property type="entry name" value="Aldehyde Dehydrogenase, Chain A, domain 1"/>
    <property type="match status" value="1"/>
</dbReference>
<dbReference type="PROSITE" id="PS00687">
    <property type="entry name" value="ALDEHYDE_DEHYDR_GLU"/>
    <property type="match status" value="1"/>
</dbReference>
<keyword evidence="8" id="KW-1185">Reference proteome</keyword>
<dbReference type="InterPro" id="IPR016161">
    <property type="entry name" value="Ald_DH/histidinol_DH"/>
</dbReference>
<organism evidence="6">
    <name type="scientific">Streptomyces iranensis</name>
    <dbReference type="NCBI Taxonomy" id="576784"/>
    <lineage>
        <taxon>Bacteria</taxon>
        <taxon>Bacillati</taxon>
        <taxon>Actinomycetota</taxon>
        <taxon>Actinomycetes</taxon>
        <taxon>Kitasatosporales</taxon>
        <taxon>Streptomycetaceae</taxon>
        <taxon>Streptomyces</taxon>
        <taxon>Streptomyces violaceusniger group</taxon>
    </lineage>
</organism>
<dbReference type="InterPro" id="IPR016162">
    <property type="entry name" value="Ald_DH_N"/>
</dbReference>
<dbReference type="InterPro" id="IPR029510">
    <property type="entry name" value="Ald_DH_CS_GLU"/>
</dbReference>
<evidence type="ECO:0000313" key="8">
    <source>
        <dbReference type="Proteomes" id="UP000756710"/>
    </source>
</evidence>
<feature type="domain" description="Aldehyde dehydrogenase" evidence="5">
    <location>
        <begin position="12"/>
        <end position="473"/>
    </location>
</feature>
<dbReference type="PROSITE" id="PS00070">
    <property type="entry name" value="ALDEHYDE_DEHYDR_CYS"/>
    <property type="match status" value="1"/>
</dbReference>
<dbReference type="EMBL" id="LK022848">
    <property type="protein sequence ID" value="CDR13196.1"/>
    <property type="molecule type" value="Genomic_DNA"/>
</dbReference>
<dbReference type="Pfam" id="PF00171">
    <property type="entry name" value="Aldedh"/>
    <property type="match status" value="1"/>
</dbReference>
<dbReference type="EMBL" id="JAGGLR010000023">
    <property type="protein sequence ID" value="MBP2066153.1"/>
    <property type="molecule type" value="Genomic_DNA"/>
</dbReference>
<dbReference type="Proteomes" id="UP000756710">
    <property type="component" value="Unassembled WGS sequence"/>
</dbReference>
<accession>A0A060ZYS5</accession>
<dbReference type="InterPro" id="IPR016160">
    <property type="entry name" value="Ald_DH_CS_CYS"/>
</dbReference>
<evidence type="ECO:0000256" key="4">
    <source>
        <dbReference type="RuleBase" id="RU003345"/>
    </source>
</evidence>
<evidence type="ECO:0000259" key="5">
    <source>
        <dbReference type="Pfam" id="PF00171"/>
    </source>
</evidence>
<reference evidence="6" key="1">
    <citation type="submission" date="2014-05" db="EMBL/GenBank/DDBJ databases">
        <authorList>
            <person name="Horn Fabian"/>
        </authorList>
    </citation>
    <scope>NUCLEOTIDE SEQUENCE</scope>
</reference>
<evidence type="ECO:0000256" key="3">
    <source>
        <dbReference type="PROSITE-ProRule" id="PRU10007"/>
    </source>
</evidence>
<protein>
    <submittedName>
        <fullName evidence="6 7">Aldehyde Dehydrogenase</fullName>
    </submittedName>
</protein>
<evidence type="ECO:0000313" key="7">
    <source>
        <dbReference type="EMBL" id="MBP2066153.1"/>
    </source>
</evidence>